<sequence length="150" mass="16138">MSSGSRCNGGLRYVHCWCGEKMKVLLTTLAVANLVCEEDGDVFASRWSCGGRLRCCNSVVVMVLALFLDAELIGRRTRGGRSCKVCGGALLQLQTEMVVHRGARSVNGAAAAWCSGTSFHGGAAHFGSQVRWLRVETEDITGADLRFPAR</sequence>
<accession>A0A4D6LXJ8</accession>
<dbReference type="Proteomes" id="UP000501690">
    <property type="component" value="Linkage Group LG5"/>
</dbReference>
<organism evidence="1 2">
    <name type="scientific">Vigna unguiculata</name>
    <name type="common">Cowpea</name>
    <dbReference type="NCBI Taxonomy" id="3917"/>
    <lineage>
        <taxon>Eukaryota</taxon>
        <taxon>Viridiplantae</taxon>
        <taxon>Streptophyta</taxon>
        <taxon>Embryophyta</taxon>
        <taxon>Tracheophyta</taxon>
        <taxon>Spermatophyta</taxon>
        <taxon>Magnoliopsida</taxon>
        <taxon>eudicotyledons</taxon>
        <taxon>Gunneridae</taxon>
        <taxon>Pentapetalae</taxon>
        <taxon>rosids</taxon>
        <taxon>fabids</taxon>
        <taxon>Fabales</taxon>
        <taxon>Fabaceae</taxon>
        <taxon>Papilionoideae</taxon>
        <taxon>50 kb inversion clade</taxon>
        <taxon>NPAAA clade</taxon>
        <taxon>indigoferoid/millettioid clade</taxon>
        <taxon>Phaseoleae</taxon>
        <taxon>Vigna</taxon>
    </lineage>
</organism>
<evidence type="ECO:0000313" key="2">
    <source>
        <dbReference type="Proteomes" id="UP000501690"/>
    </source>
</evidence>
<proteinExistence type="predicted"/>
<name>A0A4D6LXJ8_VIGUN</name>
<evidence type="ECO:0000313" key="1">
    <source>
        <dbReference type="EMBL" id="QCD93435.1"/>
    </source>
</evidence>
<reference evidence="1 2" key="1">
    <citation type="submission" date="2019-04" db="EMBL/GenBank/DDBJ databases">
        <title>An improved genome assembly and genetic linkage map for asparagus bean, Vigna unguiculata ssp. sesquipedialis.</title>
        <authorList>
            <person name="Xia Q."/>
            <person name="Zhang R."/>
            <person name="Dong Y."/>
        </authorList>
    </citation>
    <scope>NUCLEOTIDE SEQUENCE [LARGE SCALE GENOMIC DNA]</scope>
    <source>
        <tissue evidence="1">Leaf</tissue>
    </source>
</reference>
<protein>
    <submittedName>
        <fullName evidence="1">Uncharacterized protein</fullName>
    </submittedName>
</protein>
<gene>
    <name evidence="1" type="ORF">DEO72_LG5g1510</name>
</gene>
<dbReference type="AlphaFoldDB" id="A0A4D6LXJ8"/>
<keyword evidence="2" id="KW-1185">Reference proteome</keyword>
<dbReference type="EMBL" id="CP039349">
    <property type="protein sequence ID" value="QCD93435.1"/>
    <property type="molecule type" value="Genomic_DNA"/>
</dbReference>